<comment type="caution">
    <text evidence="1">The sequence shown here is derived from an EMBL/GenBank/DDBJ whole genome shotgun (WGS) entry which is preliminary data.</text>
</comment>
<sequence>QNMVLLEITKKISLNTDWKNDKKIKKKVNNFIEIIKASKNMIVKKEKKLNNNNRVKIYKKNNYKF</sequence>
<gene>
    <name evidence="1" type="ORF">OMAG_002441</name>
</gene>
<evidence type="ECO:0000313" key="1">
    <source>
        <dbReference type="EMBL" id="KJJ83689.1"/>
    </source>
</evidence>
<evidence type="ECO:0000313" key="2">
    <source>
        <dbReference type="Proteomes" id="UP000033428"/>
    </source>
</evidence>
<proteinExistence type="predicted"/>
<keyword evidence="2" id="KW-1185">Reference proteome</keyword>
<accession>A0A0F0CNW8</accession>
<feature type="non-terminal residue" evidence="1">
    <location>
        <position position="1"/>
    </location>
</feature>
<protein>
    <submittedName>
        <fullName evidence="1">Uncharacterized protein</fullName>
    </submittedName>
</protein>
<dbReference type="Proteomes" id="UP000033428">
    <property type="component" value="Unassembled WGS sequence"/>
</dbReference>
<dbReference type="AlphaFoldDB" id="A0A0F0CNW8"/>
<dbReference type="EMBL" id="JYNY01000500">
    <property type="protein sequence ID" value="KJJ83689.1"/>
    <property type="molecule type" value="Genomic_DNA"/>
</dbReference>
<organism evidence="1 2">
    <name type="scientific">Candidatus Omnitrophus magneticus</name>
    <dbReference type="NCBI Taxonomy" id="1609969"/>
    <lineage>
        <taxon>Bacteria</taxon>
        <taxon>Pseudomonadati</taxon>
        <taxon>Candidatus Omnitrophota</taxon>
        <taxon>Candidatus Omnitrophus</taxon>
    </lineage>
</organism>
<reference evidence="1 2" key="1">
    <citation type="submission" date="2015-02" db="EMBL/GenBank/DDBJ databases">
        <title>Single-cell genomics of uncultivated deep-branching MTB reveals a conserved set of magnetosome genes.</title>
        <authorList>
            <person name="Kolinko S."/>
            <person name="Richter M."/>
            <person name="Glockner F.O."/>
            <person name="Brachmann A."/>
            <person name="Schuler D."/>
        </authorList>
    </citation>
    <scope>NUCLEOTIDE SEQUENCE [LARGE SCALE GENOMIC DNA]</scope>
    <source>
        <strain evidence="1">SKK-01</strain>
    </source>
</reference>
<name>A0A0F0CNW8_9BACT</name>